<feature type="transmembrane region" description="Helical" evidence="6">
    <location>
        <begin position="106"/>
        <end position="128"/>
    </location>
</feature>
<dbReference type="SUPFAM" id="SSF103473">
    <property type="entry name" value="MFS general substrate transporter"/>
    <property type="match status" value="1"/>
</dbReference>
<feature type="transmembrane region" description="Helical" evidence="6">
    <location>
        <begin position="140"/>
        <end position="161"/>
    </location>
</feature>
<feature type="transmembrane region" description="Helical" evidence="6">
    <location>
        <begin position="219"/>
        <end position="240"/>
    </location>
</feature>
<feature type="transmembrane region" description="Helical" evidence="6">
    <location>
        <begin position="345"/>
        <end position="368"/>
    </location>
</feature>
<feature type="transmembrane region" description="Helical" evidence="6">
    <location>
        <begin position="374"/>
        <end position="395"/>
    </location>
</feature>
<dbReference type="InterPro" id="IPR036259">
    <property type="entry name" value="MFS_trans_sf"/>
</dbReference>
<comment type="subcellular location">
    <subcellularLocation>
        <location evidence="1">Cell membrane</location>
        <topology evidence="1">Multi-pass membrane protein</topology>
    </subcellularLocation>
</comment>
<proteinExistence type="predicted"/>
<keyword evidence="4 6" id="KW-1133">Transmembrane helix</keyword>
<evidence type="ECO:0000256" key="3">
    <source>
        <dbReference type="ARBA" id="ARBA00022692"/>
    </source>
</evidence>
<evidence type="ECO:0000256" key="5">
    <source>
        <dbReference type="ARBA" id="ARBA00023136"/>
    </source>
</evidence>
<gene>
    <name evidence="8" type="ORF">LMF89_22795</name>
</gene>
<dbReference type="EMBL" id="JAJHJB010000051">
    <property type="protein sequence ID" value="MCC5468169.1"/>
    <property type="molecule type" value="Genomic_DNA"/>
</dbReference>
<dbReference type="PROSITE" id="PS50850">
    <property type="entry name" value="MFS"/>
    <property type="match status" value="1"/>
</dbReference>
<evidence type="ECO:0000256" key="2">
    <source>
        <dbReference type="ARBA" id="ARBA00022448"/>
    </source>
</evidence>
<feature type="transmembrane region" description="Helical" evidence="6">
    <location>
        <begin position="81"/>
        <end position="100"/>
    </location>
</feature>
<keyword evidence="9" id="KW-1185">Reference proteome</keyword>
<feature type="transmembrane region" description="Helical" evidence="6">
    <location>
        <begin position="7"/>
        <end position="28"/>
    </location>
</feature>
<feature type="transmembrane region" description="Helical" evidence="6">
    <location>
        <begin position="51"/>
        <end position="69"/>
    </location>
</feature>
<keyword evidence="3 6" id="KW-0812">Transmembrane</keyword>
<keyword evidence="2" id="KW-0813">Transport</keyword>
<evidence type="ECO:0000259" key="7">
    <source>
        <dbReference type="PROSITE" id="PS50850"/>
    </source>
</evidence>
<keyword evidence="5 6" id="KW-0472">Membrane</keyword>
<dbReference type="InterPro" id="IPR050382">
    <property type="entry name" value="MFS_Na/Anion_cotransporter"/>
</dbReference>
<evidence type="ECO:0000313" key="9">
    <source>
        <dbReference type="Proteomes" id="UP001165492"/>
    </source>
</evidence>
<name>A0ABS8HYC2_9FIRM</name>
<evidence type="ECO:0000256" key="1">
    <source>
        <dbReference type="ARBA" id="ARBA00004651"/>
    </source>
</evidence>
<dbReference type="RefSeq" id="WP_229537054.1">
    <property type="nucleotide sequence ID" value="NZ_JAJHJB010000051.1"/>
</dbReference>
<comment type="caution">
    <text evidence="8">The sequence shown here is derived from an EMBL/GenBank/DDBJ whole genome shotgun (WGS) entry which is preliminary data.</text>
</comment>
<evidence type="ECO:0000313" key="8">
    <source>
        <dbReference type="EMBL" id="MCC5468169.1"/>
    </source>
</evidence>
<dbReference type="InterPro" id="IPR020846">
    <property type="entry name" value="MFS_dom"/>
</dbReference>
<dbReference type="PANTHER" id="PTHR11662">
    <property type="entry name" value="SOLUTE CARRIER FAMILY 17"/>
    <property type="match status" value="1"/>
</dbReference>
<protein>
    <submittedName>
        <fullName evidence="8">MFS transporter</fullName>
    </submittedName>
</protein>
<accession>A0ABS8HYC2</accession>
<evidence type="ECO:0000256" key="6">
    <source>
        <dbReference type="SAM" id="Phobius"/>
    </source>
</evidence>
<organism evidence="8 9">
    <name type="scientific">Pelosinus baikalensis</name>
    <dbReference type="NCBI Taxonomy" id="2892015"/>
    <lineage>
        <taxon>Bacteria</taxon>
        <taxon>Bacillati</taxon>
        <taxon>Bacillota</taxon>
        <taxon>Negativicutes</taxon>
        <taxon>Selenomonadales</taxon>
        <taxon>Sporomusaceae</taxon>
        <taxon>Pelosinus</taxon>
    </lineage>
</organism>
<dbReference type="PANTHER" id="PTHR11662:SF399">
    <property type="entry name" value="FI19708P1-RELATED"/>
    <property type="match status" value="1"/>
</dbReference>
<feature type="transmembrane region" description="Helical" evidence="6">
    <location>
        <begin position="310"/>
        <end position="333"/>
    </location>
</feature>
<reference evidence="8" key="1">
    <citation type="submission" date="2021-11" db="EMBL/GenBank/DDBJ databases">
        <title>Description of a new species Pelosinus isolated from the bottom sediments of Lake Baikal.</title>
        <authorList>
            <person name="Zakharyuk A."/>
        </authorList>
    </citation>
    <scope>NUCLEOTIDE SEQUENCE</scope>
    <source>
        <strain evidence="8">Bkl1</strain>
    </source>
</reference>
<dbReference type="Proteomes" id="UP001165492">
    <property type="component" value="Unassembled WGS sequence"/>
</dbReference>
<dbReference type="Pfam" id="PF07690">
    <property type="entry name" value="MFS_1"/>
    <property type="match status" value="1"/>
</dbReference>
<dbReference type="InterPro" id="IPR011701">
    <property type="entry name" value="MFS"/>
</dbReference>
<feature type="transmembrane region" description="Helical" evidence="6">
    <location>
        <begin position="167"/>
        <end position="189"/>
    </location>
</feature>
<sequence>MNIRGIQITWVQVGVLFIAWLAFLFSFVDRLSWSPVMPIASKELGLSAKEAGSYMTAFYIGYVATQLPGGLLTDKYGYRKVLIGSFLVMGIFTALMGTITSYQQGFIYRVLAGVGSGAIFSACVRAIFDWFPEKCRGTAMGFLITASSLGLSVTNFFVPVLARDHGWQFSFFIAGLLPLGTLVFAWLLLKERTPIEHQAAKTSSDFWQEVFSLTQNRGLMITGLAGFCAMWATWGTATWANTYINKSFNLSLVQVGAVMSTYGAAALLCKPIAGLMHDLLSGKRKYLLFVMLISFGILLLWFGVNKSMQVLYILAPLLGIAAFVYSPVMSTLVGELVSPNLVGTAIGFVNAIWQLGSLISPLAVGAVIDATNNFLYAFAMLAIGPIAGAFIILYIKEPQQAVRLENERQKTA</sequence>
<feature type="domain" description="Major facilitator superfamily (MFS) profile" evidence="7">
    <location>
        <begin position="15"/>
        <end position="400"/>
    </location>
</feature>
<dbReference type="Gene3D" id="1.20.1250.20">
    <property type="entry name" value="MFS general substrate transporter like domains"/>
    <property type="match status" value="2"/>
</dbReference>
<feature type="transmembrane region" description="Helical" evidence="6">
    <location>
        <begin position="286"/>
        <end position="304"/>
    </location>
</feature>
<evidence type="ECO:0000256" key="4">
    <source>
        <dbReference type="ARBA" id="ARBA00022989"/>
    </source>
</evidence>